<evidence type="ECO:0000256" key="1">
    <source>
        <dbReference type="SAM" id="MobiDB-lite"/>
    </source>
</evidence>
<sequence length="450" mass="50171">MIPKTWHEARLIPTSGIGSAQEQERRATSALLAVLGAVGDFGRAILKSCGAPAGKIETYIEVPFELDKRQVRPDGLIRVSRGKRQWTALVEVKTGKNDLAVEQVEAYLDVAKEQKFDAVITISNEIPPVLGAHPLQLDKRKLKTVDVFHFSWVRIMSMAVMEKEVHGIDDPEQAWILGELIRYLEHENSGALDFSDMGASWIRVRDAARKGVIRKGDPEVEEIAVRFDALIRFACLRLGQRLGTEVLPQLPRRHIQNPSERTAELVEHLNRDSCLAARIRIPDTVADIEISCDLRGQQIHVSATVPASGHARSDTRVRWLLRQLGEDQADLVIEAIYRGRGVAADINEIRADEKVIIPDASKEITRFRVTKIYPMGVARSTRSSSSFISSVTSSVDHFYAEILQKLKPWTPPAPRFRDKPAERIAGDELASADLSSVDEPEPVSLGEPRD</sequence>
<proteinExistence type="predicted"/>
<accession>A0ABP9FW90</accession>
<comment type="caution">
    <text evidence="2">The sequence shown here is derived from an EMBL/GenBank/DDBJ whole genome shotgun (WGS) entry which is preliminary data.</text>
</comment>
<evidence type="ECO:0000313" key="2">
    <source>
        <dbReference type="EMBL" id="GAA4919046.1"/>
    </source>
</evidence>
<gene>
    <name evidence="2" type="ORF">GCM10025790_13600</name>
</gene>
<keyword evidence="3" id="KW-1185">Reference proteome</keyword>
<name>A0ABP9FW90_9MICC</name>
<evidence type="ECO:0008006" key="4">
    <source>
        <dbReference type="Google" id="ProtNLM"/>
    </source>
</evidence>
<feature type="region of interest" description="Disordered" evidence="1">
    <location>
        <begin position="427"/>
        <end position="450"/>
    </location>
</feature>
<dbReference type="EMBL" id="BAABLW010000007">
    <property type="protein sequence ID" value="GAA4919046.1"/>
    <property type="molecule type" value="Genomic_DNA"/>
</dbReference>
<evidence type="ECO:0000313" key="3">
    <source>
        <dbReference type="Proteomes" id="UP001500368"/>
    </source>
</evidence>
<dbReference type="Proteomes" id="UP001500368">
    <property type="component" value="Unassembled WGS sequence"/>
</dbReference>
<organism evidence="2 3">
    <name type="scientific">Nesterenkonia rhizosphaerae</name>
    <dbReference type="NCBI Taxonomy" id="1348272"/>
    <lineage>
        <taxon>Bacteria</taxon>
        <taxon>Bacillati</taxon>
        <taxon>Actinomycetota</taxon>
        <taxon>Actinomycetes</taxon>
        <taxon>Micrococcales</taxon>
        <taxon>Micrococcaceae</taxon>
        <taxon>Nesterenkonia</taxon>
    </lineage>
</organism>
<protein>
    <recommendedName>
        <fullName evidence="4">Stress response protein</fullName>
    </recommendedName>
</protein>
<reference evidence="3" key="1">
    <citation type="journal article" date="2019" name="Int. J. Syst. Evol. Microbiol.">
        <title>The Global Catalogue of Microorganisms (GCM) 10K type strain sequencing project: providing services to taxonomists for standard genome sequencing and annotation.</title>
        <authorList>
            <consortium name="The Broad Institute Genomics Platform"/>
            <consortium name="The Broad Institute Genome Sequencing Center for Infectious Disease"/>
            <person name="Wu L."/>
            <person name="Ma J."/>
        </authorList>
    </citation>
    <scope>NUCLEOTIDE SEQUENCE [LARGE SCALE GENOMIC DNA]</scope>
    <source>
        <strain evidence="3">JCM 19129</strain>
    </source>
</reference>